<dbReference type="EMBL" id="JAPUUL010000484">
    <property type="protein sequence ID" value="KAJ8130508.1"/>
    <property type="molecule type" value="Genomic_DNA"/>
</dbReference>
<evidence type="ECO:0000313" key="1">
    <source>
        <dbReference type="EMBL" id="KAJ8130508.1"/>
    </source>
</evidence>
<dbReference type="Proteomes" id="UP001153332">
    <property type="component" value="Unassembled WGS sequence"/>
</dbReference>
<reference evidence="1" key="1">
    <citation type="submission" date="2022-12" db="EMBL/GenBank/DDBJ databases">
        <title>Genome Sequence of Lasiodiplodia mahajangana.</title>
        <authorList>
            <person name="Buettner E."/>
        </authorList>
    </citation>
    <scope>NUCLEOTIDE SEQUENCE</scope>
    <source>
        <strain evidence="1">VT137</strain>
    </source>
</reference>
<keyword evidence="2" id="KW-1185">Reference proteome</keyword>
<comment type="caution">
    <text evidence="1">The sequence shown here is derived from an EMBL/GenBank/DDBJ whole genome shotgun (WGS) entry which is preliminary data.</text>
</comment>
<accession>A0ACC2JTJ8</accession>
<organism evidence="1 2">
    <name type="scientific">Lasiodiplodia mahajangana</name>
    <dbReference type="NCBI Taxonomy" id="1108764"/>
    <lineage>
        <taxon>Eukaryota</taxon>
        <taxon>Fungi</taxon>
        <taxon>Dikarya</taxon>
        <taxon>Ascomycota</taxon>
        <taxon>Pezizomycotina</taxon>
        <taxon>Dothideomycetes</taxon>
        <taxon>Dothideomycetes incertae sedis</taxon>
        <taxon>Botryosphaeriales</taxon>
        <taxon>Botryosphaeriaceae</taxon>
        <taxon>Lasiodiplodia</taxon>
    </lineage>
</organism>
<gene>
    <name evidence="1" type="ORF">O1611_g3123</name>
</gene>
<sequence length="312" mass="34795">MDAYGPVMLSSAVDNVRQRRTAHKADKSTHLAKLIRAMNDKRSHVTAKKNRVVSPKTTVRGLWKQRDSDTETVSEDSQEISTEASLELAPLKSAKPGKSTKGGYNSTAQARPVQATDVRITNASGGSESGAVSDTSFTPPKKLHRLVRIDDEGRRHVLPPHEIRRLTPFKHKSRFIHADLEGKRHLLPPPGFSGLFPKHIEEHPVGPCILSFKRRNDFKKAEEQCGGISLAVMKERESSKTPRKVRFAMALTRPTGYCPIPPSRRAIPTSMPPPLPSATDRRVAGWSSPFAKRLFEIENELLYDGRWPISTF</sequence>
<evidence type="ECO:0000313" key="2">
    <source>
        <dbReference type="Proteomes" id="UP001153332"/>
    </source>
</evidence>
<protein>
    <submittedName>
        <fullName evidence="1">Uncharacterized protein</fullName>
    </submittedName>
</protein>
<proteinExistence type="predicted"/>
<name>A0ACC2JTJ8_9PEZI</name>